<keyword evidence="6" id="KW-0067">ATP-binding</keyword>
<sequence length="526" mass="60866">MCGIWAYISQSDIHNYYEYFNKISHRGPDASIYMKYKEATVGFHRLAIINKSLEGMQPFVDNNIIFICNGEIYNYKELAYKNNIQCVNDCMCILELFKKLSFEDFINVIKNEVVGEFAFVIMTFENEKINKIIAGRDVFGVRPLYHSTRGDDVLIFSSELKGIPKDFTEVAEFPCGSVIVYDYYNNNKTTKYDITNGIYDTTTNPEYDLIEIKYSLIEAVKVRLMADDINDIGFYLSGGLDSSIICSIAAKLVYPKQIKTFSIGFKNSTDLPYAKKVAKFINSEHKEIIINEKDALEAIDNVIYATCTYDITTIRASCGQYLLSKYIKEFTNIKIIINGDGSDEVLGGYIFNYYAPDPDEFHNSCLKYTKNIHMYDGRRLDRTLAFFGLEARVPFLDLKFVKTIWQIPKGMRMPSYSNCEKFLLRQVFNDETYLPEDCLFRKKEAFSDGISSKDKSWYSVVSSKMDIDINDNEYLIGPSKEAHYYKKKFIQYFGKERLNIIPGYWQPDFIKKTDFIDPSARVLSVY</sequence>
<evidence type="ECO:0000256" key="2">
    <source>
        <dbReference type="ARBA" id="ARBA00012737"/>
    </source>
</evidence>
<dbReference type="GO" id="GO:0004066">
    <property type="term" value="F:asparagine synthase (glutamine-hydrolyzing) activity"/>
    <property type="evidence" value="ECO:0007669"/>
    <property type="project" value="UniProtKB-EC"/>
</dbReference>
<keyword evidence="3" id="KW-0436">Ligase</keyword>
<feature type="domain" description="Glutamine amidotransferase type-2" evidence="10">
    <location>
        <begin position="2"/>
        <end position="184"/>
    </location>
</feature>
<dbReference type="InterPro" id="IPR017932">
    <property type="entry name" value="GATase_2_dom"/>
</dbReference>
<dbReference type="Pfam" id="PF00733">
    <property type="entry name" value="Asn_synthase"/>
    <property type="match status" value="2"/>
</dbReference>
<dbReference type="PIRSF" id="PIRSF001589">
    <property type="entry name" value="Asn_synthetase_glu-h"/>
    <property type="match status" value="1"/>
</dbReference>
<proteinExistence type="predicted"/>
<dbReference type="CDD" id="cd01991">
    <property type="entry name" value="Asn_synthase_B_C"/>
    <property type="match status" value="1"/>
</dbReference>
<dbReference type="EMBL" id="MN740490">
    <property type="protein sequence ID" value="QHU29571.1"/>
    <property type="molecule type" value="Genomic_DNA"/>
</dbReference>
<dbReference type="SUPFAM" id="SSF56235">
    <property type="entry name" value="N-terminal nucleophile aminohydrolases (Ntn hydrolases)"/>
    <property type="match status" value="1"/>
</dbReference>
<evidence type="ECO:0000313" key="11">
    <source>
        <dbReference type="EMBL" id="QHU29571.1"/>
    </source>
</evidence>
<evidence type="ECO:0000256" key="1">
    <source>
        <dbReference type="ARBA" id="ARBA00005187"/>
    </source>
</evidence>
<dbReference type="Pfam" id="PF13537">
    <property type="entry name" value="GATase_7"/>
    <property type="match status" value="1"/>
</dbReference>
<reference evidence="11" key="1">
    <citation type="journal article" date="2020" name="Nature">
        <title>Giant virus diversity and host interactions through global metagenomics.</title>
        <authorList>
            <person name="Schulz F."/>
            <person name="Roux S."/>
            <person name="Paez-Espino D."/>
            <person name="Jungbluth S."/>
            <person name="Walsh D.A."/>
            <person name="Denef V.J."/>
            <person name="McMahon K.D."/>
            <person name="Konstantinidis K.T."/>
            <person name="Eloe-Fadrosh E.A."/>
            <person name="Kyrpides N.C."/>
            <person name="Woyke T."/>
        </authorList>
    </citation>
    <scope>NUCLEOTIDE SEQUENCE</scope>
    <source>
        <strain evidence="11">GVMAG-M-3300027804-48</strain>
    </source>
</reference>
<dbReference type="GO" id="GO:0005829">
    <property type="term" value="C:cytosol"/>
    <property type="evidence" value="ECO:0007669"/>
    <property type="project" value="TreeGrafter"/>
</dbReference>
<dbReference type="GO" id="GO:0006529">
    <property type="term" value="P:asparagine biosynthetic process"/>
    <property type="evidence" value="ECO:0007669"/>
    <property type="project" value="UniProtKB-KW"/>
</dbReference>
<comment type="pathway">
    <text evidence="1">Amino-acid biosynthesis; L-asparagine biosynthesis; L-asparagine from L-aspartate (L-Gln route): step 1/1.</text>
</comment>
<dbReference type="PROSITE" id="PS51278">
    <property type="entry name" value="GATASE_TYPE_2"/>
    <property type="match status" value="1"/>
</dbReference>
<dbReference type="SUPFAM" id="SSF52402">
    <property type="entry name" value="Adenine nucleotide alpha hydrolases-like"/>
    <property type="match status" value="1"/>
</dbReference>
<dbReference type="GO" id="GO:0005524">
    <property type="term" value="F:ATP binding"/>
    <property type="evidence" value="ECO:0007669"/>
    <property type="project" value="UniProtKB-KW"/>
</dbReference>
<dbReference type="Gene3D" id="3.40.50.620">
    <property type="entry name" value="HUPs"/>
    <property type="match status" value="1"/>
</dbReference>
<dbReference type="InterPro" id="IPR014729">
    <property type="entry name" value="Rossmann-like_a/b/a_fold"/>
</dbReference>
<evidence type="ECO:0000259" key="10">
    <source>
        <dbReference type="PROSITE" id="PS51278"/>
    </source>
</evidence>
<evidence type="ECO:0000256" key="8">
    <source>
        <dbReference type="ARBA" id="ARBA00030234"/>
    </source>
</evidence>
<dbReference type="AlphaFoldDB" id="A0A6C0LIS2"/>
<evidence type="ECO:0000256" key="3">
    <source>
        <dbReference type="ARBA" id="ARBA00022598"/>
    </source>
</evidence>
<dbReference type="PANTHER" id="PTHR11772:SF23">
    <property type="entry name" value="ASPARAGINE SYNTHETASE [GLUTAMINE-HYDROLYZING]"/>
    <property type="match status" value="1"/>
</dbReference>
<evidence type="ECO:0000256" key="7">
    <source>
        <dbReference type="ARBA" id="ARBA00022888"/>
    </source>
</evidence>
<organism evidence="11">
    <name type="scientific">viral metagenome</name>
    <dbReference type="NCBI Taxonomy" id="1070528"/>
    <lineage>
        <taxon>unclassified sequences</taxon>
        <taxon>metagenomes</taxon>
        <taxon>organismal metagenomes</taxon>
    </lineage>
</organism>
<comment type="catalytic activity">
    <reaction evidence="9">
        <text>L-aspartate + L-glutamine + ATP + H2O = L-asparagine + L-glutamate + AMP + diphosphate + H(+)</text>
        <dbReference type="Rhea" id="RHEA:12228"/>
        <dbReference type="ChEBI" id="CHEBI:15377"/>
        <dbReference type="ChEBI" id="CHEBI:15378"/>
        <dbReference type="ChEBI" id="CHEBI:29985"/>
        <dbReference type="ChEBI" id="CHEBI:29991"/>
        <dbReference type="ChEBI" id="CHEBI:30616"/>
        <dbReference type="ChEBI" id="CHEBI:33019"/>
        <dbReference type="ChEBI" id="CHEBI:58048"/>
        <dbReference type="ChEBI" id="CHEBI:58359"/>
        <dbReference type="ChEBI" id="CHEBI:456215"/>
        <dbReference type="EC" id="6.3.5.4"/>
    </reaction>
</comment>
<keyword evidence="4" id="KW-0028">Amino-acid biosynthesis</keyword>
<dbReference type="EC" id="6.3.5.4" evidence="2"/>
<dbReference type="InterPro" id="IPR050795">
    <property type="entry name" value="Asn_Synthetase"/>
</dbReference>
<dbReference type="InterPro" id="IPR006426">
    <property type="entry name" value="Asn_synth_AEB"/>
</dbReference>
<evidence type="ECO:0000256" key="4">
    <source>
        <dbReference type="ARBA" id="ARBA00022605"/>
    </source>
</evidence>
<protein>
    <recommendedName>
        <fullName evidence="2">asparagine synthase (glutamine-hydrolyzing)</fullName>
        <ecNumber evidence="2">6.3.5.4</ecNumber>
    </recommendedName>
    <alternativeName>
        <fullName evidence="8">Glutamine-dependent asparagine synthetase</fullName>
    </alternativeName>
</protein>
<dbReference type="Gene3D" id="3.60.20.10">
    <property type="entry name" value="Glutamine Phosphoribosylpyrophosphate, subunit 1, domain 1"/>
    <property type="match status" value="1"/>
</dbReference>
<accession>A0A6C0LIS2</accession>
<evidence type="ECO:0000256" key="9">
    <source>
        <dbReference type="ARBA" id="ARBA00048741"/>
    </source>
</evidence>
<dbReference type="InterPro" id="IPR029055">
    <property type="entry name" value="Ntn_hydrolases_N"/>
</dbReference>
<evidence type="ECO:0000256" key="5">
    <source>
        <dbReference type="ARBA" id="ARBA00022741"/>
    </source>
</evidence>
<dbReference type="PANTHER" id="PTHR11772">
    <property type="entry name" value="ASPARAGINE SYNTHETASE"/>
    <property type="match status" value="1"/>
</dbReference>
<dbReference type="InterPro" id="IPR001962">
    <property type="entry name" value="Asn_synthase"/>
</dbReference>
<name>A0A6C0LIS2_9ZZZZ</name>
<keyword evidence="5" id="KW-0547">Nucleotide-binding</keyword>
<keyword evidence="7" id="KW-0061">Asparagine biosynthesis</keyword>
<evidence type="ECO:0000256" key="6">
    <source>
        <dbReference type="ARBA" id="ARBA00022840"/>
    </source>
</evidence>